<protein>
    <submittedName>
        <fullName evidence="4">Ribosomal protein S18 acetylase RimI-like enzyme</fullName>
    </submittedName>
</protein>
<feature type="domain" description="N-acetyltransferase" evidence="3">
    <location>
        <begin position="1"/>
        <end position="139"/>
    </location>
</feature>
<evidence type="ECO:0000259" key="3">
    <source>
        <dbReference type="PROSITE" id="PS51186"/>
    </source>
</evidence>
<evidence type="ECO:0000313" key="4">
    <source>
        <dbReference type="EMBL" id="MDQ0428148.1"/>
    </source>
</evidence>
<dbReference type="PROSITE" id="PS51186">
    <property type="entry name" value="GNAT"/>
    <property type="match status" value="1"/>
</dbReference>
<dbReference type="InterPro" id="IPR016181">
    <property type="entry name" value="Acyl_CoA_acyltransferase"/>
</dbReference>
<evidence type="ECO:0000313" key="5">
    <source>
        <dbReference type="Proteomes" id="UP001241988"/>
    </source>
</evidence>
<accession>A0ABU0GS13</accession>
<name>A0ABU0GS13_9BACL</name>
<sequence length="139" mass="15725">MQIAKEIQQIQQAAYRVEAELIRFDGIPQLYETLAEIQKSNETFLGYSEGQLLGIISYQVKGGTVEIHRLVVSPNHFRKGVGKKLMEYLLEKFKEHDFTVSTGTANKPATALYKAFGFREQGLLEVAPGVYCTQFYLSN</sequence>
<keyword evidence="2" id="KW-0012">Acyltransferase</keyword>
<dbReference type="PANTHER" id="PTHR43800:SF1">
    <property type="entry name" value="PEPTIDYL-LYSINE N-ACETYLTRANSFERASE YJAB"/>
    <property type="match status" value="1"/>
</dbReference>
<dbReference type="SUPFAM" id="SSF55729">
    <property type="entry name" value="Acyl-CoA N-acyltransferases (Nat)"/>
    <property type="match status" value="1"/>
</dbReference>
<reference evidence="4 5" key="1">
    <citation type="submission" date="2023-07" db="EMBL/GenBank/DDBJ databases">
        <title>Genomic Encyclopedia of Type Strains, Phase IV (KMG-IV): sequencing the most valuable type-strain genomes for metagenomic binning, comparative biology and taxonomic classification.</title>
        <authorList>
            <person name="Goeker M."/>
        </authorList>
    </citation>
    <scope>NUCLEOTIDE SEQUENCE [LARGE SCALE GENOMIC DNA]</scope>
    <source>
        <strain evidence="4 5">DSM 16419</strain>
    </source>
</reference>
<keyword evidence="1" id="KW-0808">Transferase</keyword>
<dbReference type="PANTHER" id="PTHR43800">
    <property type="entry name" value="PEPTIDYL-LYSINE N-ACETYLTRANSFERASE YJAB"/>
    <property type="match status" value="1"/>
</dbReference>
<dbReference type="Gene3D" id="3.40.630.30">
    <property type="match status" value="1"/>
</dbReference>
<dbReference type="Proteomes" id="UP001241988">
    <property type="component" value="Unassembled WGS sequence"/>
</dbReference>
<keyword evidence="5" id="KW-1185">Reference proteome</keyword>
<dbReference type="CDD" id="cd04301">
    <property type="entry name" value="NAT_SF"/>
    <property type="match status" value="1"/>
</dbReference>
<proteinExistence type="predicted"/>
<evidence type="ECO:0000256" key="2">
    <source>
        <dbReference type="ARBA" id="ARBA00023315"/>
    </source>
</evidence>
<organism evidence="4 5">
    <name type="scientific">Planomicrobium stackebrandtii</name>
    <dbReference type="NCBI Taxonomy" id="253160"/>
    <lineage>
        <taxon>Bacteria</taxon>
        <taxon>Bacillati</taxon>
        <taxon>Bacillota</taxon>
        <taxon>Bacilli</taxon>
        <taxon>Bacillales</taxon>
        <taxon>Caryophanaceae</taxon>
        <taxon>Planomicrobium</taxon>
    </lineage>
</organism>
<comment type="caution">
    <text evidence="4">The sequence shown here is derived from an EMBL/GenBank/DDBJ whole genome shotgun (WGS) entry which is preliminary data.</text>
</comment>
<dbReference type="EMBL" id="JAUSWB010000002">
    <property type="protein sequence ID" value="MDQ0428148.1"/>
    <property type="molecule type" value="Genomic_DNA"/>
</dbReference>
<dbReference type="Pfam" id="PF00583">
    <property type="entry name" value="Acetyltransf_1"/>
    <property type="match status" value="1"/>
</dbReference>
<dbReference type="InterPro" id="IPR000182">
    <property type="entry name" value="GNAT_dom"/>
</dbReference>
<dbReference type="RefSeq" id="WP_308786359.1">
    <property type="nucleotide sequence ID" value="NZ_JAUSWB010000002.1"/>
</dbReference>
<evidence type="ECO:0000256" key="1">
    <source>
        <dbReference type="ARBA" id="ARBA00022679"/>
    </source>
</evidence>
<gene>
    <name evidence="4" type="ORF">QOZ98_000974</name>
</gene>